<evidence type="ECO:0000256" key="4">
    <source>
        <dbReference type="PIRSR" id="PIRSR623088-2"/>
    </source>
</evidence>
<dbReference type="PROSITE" id="PS00435">
    <property type="entry name" value="PEROXIDASE_1"/>
    <property type="match status" value="1"/>
</dbReference>
<evidence type="ECO:0000256" key="5">
    <source>
        <dbReference type="PIRSR" id="PIRSR623088-3"/>
    </source>
</evidence>
<feature type="region of interest" description="Disordered" evidence="7">
    <location>
        <begin position="261"/>
        <end position="332"/>
    </location>
</feature>
<gene>
    <name evidence="9" type="ORF">SACU0126_LOCUS30515</name>
</gene>
<dbReference type="InterPro" id="IPR036971">
    <property type="entry name" value="PDEase_catalytic_dom_sf"/>
</dbReference>
<dbReference type="EMBL" id="HBIQ01095839">
    <property type="protein sequence ID" value="CAE0594538.1"/>
    <property type="molecule type" value="Transcribed_RNA"/>
</dbReference>
<feature type="binding site" evidence="4">
    <location>
        <position position="854"/>
    </location>
    <ligand>
        <name>AMP</name>
        <dbReference type="ChEBI" id="CHEBI:456215"/>
    </ligand>
</feature>
<evidence type="ECO:0000259" key="8">
    <source>
        <dbReference type="PROSITE" id="PS51845"/>
    </source>
</evidence>
<evidence type="ECO:0000256" key="2">
    <source>
        <dbReference type="ARBA" id="ARBA00022801"/>
    </source>
</evidence>
<proteinExistence type="inferred from homology"/>
<evidence type="ECO:0000256" key="6">
    <source>
        <dbReference type="RuleBase" id="RU363067"/>
    </source>
</evidence>
<feature type="binding site" evidence="5">
    <location>
        <position position="630"/>
    </location>
    <ligand>
        <name>Zn(2+)</name>
        <dbReference type="ChEBI" id="CHEBI:29105"/>
        <label>2</label>
    </ligand>
</feature>
<feature type="binding site" evidence="5">
    <location>
        <position position="591"/>
    </location>
    <ligand>
        <name>Zn(2+)</name>
        <dbReference type="ChEBI" id="CHEBI:29105"/>
        <label>1</label>
    </ligand>
</feature>
<feature type="compositionally biased region" description="Polar residues" evidence="7">
    <location>
        <begin position="180"/>
        <end position="207"/>
    </location>
</feature>
<dbReference type="PROSITE" id="PS00126">
    <property type="entry name" value="PDEASE_I_1"/>
    <property type="match status" value="1"/>
</dbReference>
<feature type="compositionally biased region" description="Low complexity" evidence="7">
    <location>
        <begin position="216"/>
        <end position="245"/>
    </location>
</feature>
<dbReference type="GO" id="GO:0046872">
    <property type="term" value="F:metal ion binding"/>
    <property type="evidence" value="ECO:0007669"/>
    <property type="project" value="UniProtKB-KW"/>
</dbReference>
<dbReference type="PRINTS" id="PR00387">
    <property type="entry name" value="PDIESTERASE1"/>
</dbReference>
<evidence type="ECO:0000313" key="9">
    <source>
        <dbReference type="EMBL" id="CAE0594538.1"/>
    </source>
</evidence>
<sequence>MSSGSSISGTPPVSSVASPLAKSARDATSRLSQLSCTPSVGSPPHGIMARLAAPLDADTFPHTSRHSHASSSRGWPSVDCSSATSHDAAQAPPGTLETSWGSAATIGECSADAEKSTVARCDSRGSGWRGELGPPCGTCCLDNSHDVDEPVALASSGSAPCSASSPNAEAEVLRLKLPSRQTFSESVSSDESTRPNSELKNGKSVSPLSKGAAGFTRSSSRSTLLPSATRRSSSSDMESVSPTSTEQQRCDDLQAGALESLKPVGTASVQSTTTGCAGGGETEAFQTSAELSSSSGPVVSGGASGQSKSISRSRATGGDLGIDDPTGESCKEAMEMPQSAVARIGQGLEAADELNGERRDLQTGSDDEACVNSSATACSASETRKASFDESGAKLFISPTSASCAPSPSFAPTIDLRSCAGESRADTIPPSSASTTLSAAATPPLDDRLRPWALGSPGVSRSGSENSLSSQGERGARSTLSATPPLAGITHSKSMEVFMSVLLNPLTRPSLTNAVESRVLMLLEEGPTTWNFDMVELDQLTGGHALSALGWALLERHAIRQSLGISAKSLQTFLALVEEGYQDVPYHNSVHAACVTHGLHWLLTCSDCLRGVAPTPLDMLAALIAAIVHDLGHDGCNNGFHCAADDELAIRYAYSSVLERHHLATAFRMLHKSGLLASLPVESRRMLRETLVEMVLATDFEKHASILAEFTALTSDAMPYTITPSLSRSSARHSGPSGLSPTQEAAPMEELSIFSRSRHQATEDRPLFCSRRRWASSDLPTATLQEIEKERMLILKVALKVADLGNVSKGKKYCLAFTECVMQEFFHQGDREKALGLPLTPGYDRETANVASSQLAFYKYIVAPLYTAFDELVPVDPLLRNLAEMRTHWEGVLRAQESLKAQQSSSAKYTNTSGGEDTKGAAQADYVSAGGLNAVEAGGRRRAEQLSMVECDDKHQYDGQPL</sequence>
<comment type="cofactor">
    <cofactor evidence="6">
        <name>a divalent metal cation</name>
        <dbReference type="ChEBI" id="CHEBI:60240"/>
    </cofactor>
    <text evidence="6">Binds 2 divalent metal cations per subunit. Site 1 may preferentially bind zinc ions, while site 2 has a preference for magnesium and/or manganese ions.</text>
</comment>
<feature type="compositionally biased region" description="Low complexity" evidence="7">
    <location>
        <begin position="292"/>
        <end position="307"/>
    </location>
</feature>
<feature type="compositionally biased region" description="Polar residues" evidence="7">
    <location>
        <begin position="459"/>
        <end position="482"/>
    </location>
</feature>
<comment type="similarity">
    <text evidence="6">Belongs to the cyclic nucleotide phosphodiesterase family.</text>
</comment>
<dbReference type="SUPFAM" id="SSF109604">
    <property type="entry name" value="HD-domain/PDEase-like"/>
    <property type="match status" value="1"/>
</dbReference>
<dbReference type="GO" id="GO:0004114">
    <property type="term" value="F:3',5'-cyclic-nucleotide phosphodiesterase activity"/>
    <property type="evidence" value="ECO:0007669"/>
    <property type="project" value="InterPro"/>
</dbReference>
<feature type="binding site" evidence="5">
    <location>
        <position position="629"/>
    </location>
    <ligand>
        <name>Zn(2+)</name>
        <dbReference type="ChEBI" id="CHEBI:29105"/>
        <label>1</label>
    </ligand>
</feature>
<keyword evidence="2 6" id="KW-0378">Hydrolase</keyword>
<keyword evidence="1 5" id="KW-0479">Metal-binding</keyword>
<dbReference type="InterPro" id="IPR003607">
    <property type="entry name" value="HD/PDEase_dom"/>
</dbReference>
<feature type="domain" description="PDEase" evidence="8">
    <location>
        <begin position="511"/>
        <end position="896"/>
    </location>
</feature>
<organism evidence="9">
    <name type="scientific">Strombidinopsis acuminata</name>
    <dbReference type="NCBI Taxonomy" id="141414"/>
    <lineage>
        <taxon>Eukaryota</taxon>
        <taxon>Sar</taxon>
        <taxon>Alveolata</taxon>
        <taxon>Ciliophora</taxon>
        <taxon>Intramacronucleata</taxon>
        <taxon>Spirotrichea</taxon>
        <taxon>Choreotrichia</taxon>
        <taxon>Choreotrichida</taxon>
        <taxon>Strombidinopsidae</taxon>
        <taxon>Strombidinopsis</taxon>
    </lineage>
</organism>
<feature type="region of interest" description="Disordered" evidence="7">
    <location>
        <begin position="422"/>
        <end position="486"/>
    </location>
</feature>
<feature type="compositionally biased region" description="Low complexity" evidence="7">
    <location>
        <begin position="427"/>
        <end position="444"/>
    </location>
</feature>
<feature type="region of interest" description="Disordered" evidence="7">
    <location>
        <begin position="180"/>
        <end position="249"/>
    </location>
</feature>
<feature type="compositionally biased region" description="Polar residues" evidence="7">
    <location>
        <begin position="29"/>
        <end position="40"/>
    </location>
</feature>
<feature type="binding site" evidence="4">
    <location>
        <position position="803"/>
    </location>
    <ligand>
        <name>AMP</name>
        <dbReference type="ChEBI" id="CHEBI:456215"/>
    </ligand>
</feature>
<feature type="binding site" evidence="4">
    <location>
        <position position="630"/>
    </location>
    <ligand>
        <name>AMP</name>
        <dbReference type="ChEBI" id="CHEBI:456215"/>
    </ligand>
</feature>
<dbReference type="GO" id="GO:0007165">
    <property type="term" value="P:signal transduction"/>
    <property type="evidence" value="ECO:0007669"/>
    <property type="project" value="InterPro"/>
</dbReference>
<feature type="active site" description="Proton donor" evidence="3">
    <location>
        <position position="587"/>
    </location>
</feature>
<dbReference type="Gene3D" id="1.10.1300.10">
    <property type="entry name" value="3'5'-cyclic nucleotide phosphodiesterase, catalytic domain"/>
    <property type="match status" value="1"/>
</dbReference>
<dbReference type="Pfam" id="PF00233">
    <property type="entry name" value="PDEase_I"/>
    <property type="match status" value="1"/>
</dbReference>
<protein>
    <recommendedName>
        <fullName evidence="6">Phosphodiesterase</fullName>
        <ecNumber evidence="6">3.1.4.-</ecNumber>
    </recommendedName>
</protein>
<dbReference type="InterPro" id="IPR023088">
    <property type="entry name" value="PDEase"/>
</dbReference>
<dbReference type="AlphaFoldDB" id="A0A7S3X3R4"/>
<evidence type="ECO:0000256" key="7">
    <source>
        <dbReference type="SAM" id="MobiDB-lite"/>
    </source>
</evidence>
<accession>A0A7S3X3R4</accession>
<dbReference type="CDD" id="cd00077">
    <property type="entry name" value="HDc"/>
    <property type="match status" value="1"/>
</dbReference>
<evidence type="ECO:0000256" key="1">
    <source>
        <dbReference type="ARBA" id="ARBA00022723"/>
    </source>
</evidence>
<feature type="compositionally biased region" description="Polar residues" evidence="7">
    <location>
        <begin position="903"/>
        <end position="915"/>
    </location>
</feature>
<dbReference type="InterPro" id="IPR002073">
    <property type="entry name" value="PDEase_catalytic_dom"/>
</dbReference>
<name>A0A7S3X3R4_9SPIT</name>
<dbReference type="InterPro" id="IPR019793">
    <property type="entry name" value="Peroxidases_heam-ligand_BS"/>
</dbReference>
<feature type="binding site" evidence="5">
    <location>
        <position position="803"/>
    </location>
    <ligand>
        <name>Zn(2+)</name>
        <dbReference type="ChEBI" id="CHEBI:29105"/>
        <label>1</label>
    </ligand>
</feature>
<feature type="region of interest" description="Disordered" evidence="7">
    <location>
        <begin position="1"/>
        <end position="99"/>
    </location>
</feature>
<reference evidence="9" key="1">
    <citation type="submission" date="2021-01" db="EMBL/GenBank/DDBJ databases">
        <authorList>
            <person name="Corre E."/>
            <person name="Pelletier E."/>
            <person name="Niang G."/>
            <person name="Scheremetjew M."/>
            <person name="Finn R."/>
            <person name="Kale V."/>
            <person name="Holt S."/>
            <person name="Cochrane G."/>
            <person name="Meng A."/>
            <person name="Brown T."/>
            <person name="Cohen L."/>
        </authorList>
    </citation>
    <scope>NUCLEOTIDE SEQUENCE</scope>
    <source>
        <strain evidence="9">SPMC142</strain>
    </source>
</reference>
<feature type="binding site" evidence="5">
    <location>
        <position position="630"/>
    </location>
    <ligand>
        <name>Zn(2+)</name>
        <dbReference type="ChEBI" id="CHEBI:29105"/>
        <label>1</label>
    </ligand>
</feature>
<dbReference type="EC" id="3.1.4.-" evidence="6"/>
<evidence type="ECO:0000256" key="3">
    <source>
        <dbReference type="PIRSR" id="PIRSR623088-1"/>
    </source>
</evidence>
<feature type="region of interest" description="Disordered" evidence="7">
    <location>
        <begin position="725"/>
        <end position="745"/>
    </location>
</feature>
<feature type="compositionally biased region" description="Polar residues" evidence="7">
    <location>
        <begin position="1"/>
        <end position="17"/>
    </location>
</feature>
<dbReference type="PANTHER" id="PTHR11347">
    <property type="entry name" value="CYCLIC NUCLEOTIDE PHOSPHODIESTERASE"/>
    <property type="match status" value="1"/>
</dbReference>
<dbReference type="InterPro" id="IPR023174">
    <property type="entry name" value="PDEase_CS"/>
</dbReference>
<dbReference type="PROSITE" id="PS51845">
    <property type="entry name" value="PDEASE_I_2"/>
    <property type="match status" value="1"/>
</dbReference>
<feature type="region of interest" description="Disordered" evidence="7">
    <location>
        <begin position="903"/>
        <end position="922"/>
    </location>
</feature>
<feature type="binding site" evidence="4">
    <location>
        <begin position="587"/>
        <end position="591"/>
    </location>
    <ligand>
        <name>AMP</name>
        <dbReference type="ChEBI" id="CHEBI:456215"/>
    </ligand>
</feature>